<organism evidence="1 2">
    <name type="scientific">Kitasatospora paracochleata</name>
    <dbReference type="NCBI Taxonomy" id="58354"/>
    <lineage>
        <taxon>Bacteria</taxon>
        <taxon>Bacillati</taxon>
        <taxon>Actinomycetota</taxon>
        <taxon>Actinomycetes</taxon>
        <taxon>Kitasatosporales</taxon>
        <taxon>Streptomycetaceae</taxon>
        <taxon>Kitasatospora</taxon>
    </lineage>
</organism>
<accession>A0ABT1J9J3</accession>
<name>A0ABT1J9J3_9ACTN</name>
<dbReference type="RefSeq" id="WP_407660888.1">
    <property type="nucleotide sequence ID" value="NZ_BAAAUB010000007.1"/>
</dbReference>
<evidence type="ECO:0000313" key="1">
    <source>
        <dbReference type="EMBL" id="MCP2314124.1"/>
    </source>
</evidence>
<protein>
    <submittedName>
        <fullName evidence="1">Uncharacterized protein</fullName>
    </submittedName>
</protein>
<keyword evidence="2" id="KW-1185">Reference proteome</keyword>
<dbReference type="Proteomes" id="UP001206483">
    <property type="component" value="Unassembled WGS sequence"/>
</dbReference>
<proteinExistence type="predicted"/>
<sequence length="80" mass="8133">MEAALLGAGDPTIRIEAGVVWRASRTPGGIGALRIVSRPTDGTVAATAWGPGADWLLEQLPAMLGANDDLPGRWLPGGSG</sequence>
<dbReference type="EMBL" id="JAMZDX010000008">
    <property type="protein sequence ID" value="MCP2314124.1"/>
    <property type="molecule type" value="Genomic_DNA"/>
</dbReference>
<evidence type="ECO:0000313" key="2">
    <source>
        <dbReference type="Proteomes" id="UP001206483"/>
    </source>
</evidence>
<comment type="caution">
    <text evidence="1">The sequence shown here is derived from an EMBL/GenBank/DDBJ whole genome shotgun (WGS) entry which is preliminary data.</text>
</comment>
<reference evidence="1 2" key="1">
    <citation type="submission" date="2022-06" db="EMBL/GenBank/DDBJ databases">
        <title>Sequencing the genomes of 1000 actinobacteria strains.</title>
        <authorList>
            <person name="Klenk H.-P."/>
        </authorList>
    </citation>
    <scope>NUCLEOTIDE SEQUENCE [LARGE SCALE GENOMIC DNA]</scope>
    <source>
        <strain evidence="1 2">DSM 41656</strain>
    </source>
</reference>
<gene>
    <name evidence="1" type="ORF">FHR36_007323</name>
</gene>